<dbReference type="GO" id="GO:0005524">
    <property type="term" value="F:ATP binding"/>
    <property type="evidence" value="ECO:0007669"/>
    <property type="project" value="UniProtKB-KW"/>
</dbReference>
<dbReference type="Gene3D" id="3.40.50.300">
    <property type="entry name" value="P-loop containing nucleotide triphosphate hydrolases"/>
    <property type="match status" value="1"/>
</dbReference>
<feature type="transmembrane region" description="Helical" evidence="7">
    <location>
        <begin position="66"/>
        <end position="83"/>
    </location>
</feature>
<dbReference type="InterPro" id="IPR027417">
    <property type="entry name" value="P-loop_NTPase"/>
</dbReference>
<feature type="domain" description="ABC transporter" evidence="8">
    <location>
        <begin position="346"/>
        <end position="569"/>
    </location>
</feature>
<dbReference type="SUPFAM" id="SSF52540">
    <property type="entry name" value="P-loop containing nucleoside triphosphate hydrolases"/>
    <property type="match status" value="1"/>
</dbReference>
<dbReference type="InterPro" id="IPR003439">
    <property type="entry name" value="ABC_transporter-like_ATP-bd"/>
</dbReference>
<feature type="transmembrane region" description="Helical" evidence="7">
    <location>
        <begin position="262"/>
        <end position="288"/>
    </location>
</feature>
<organism evidence="9 10">
    <name type="scientific">Exiguobacterium aurantiacum</name>
    <dbReference type="NCBI Taxonomy" id="33987"/>
    <lineage>
        <taxon>Bacteria</taxon>
        <taxon>Bacillati</taxon>
        <taxon>Bacillota</taxon>
        <taxon>Bacilli</taxon>
        <taxon>Bacillales</taxon>
        <taxon>Bacillales Family XII. Incertae Sedis</taxon>
        <taxon>Exiguobacterium</taxon>
    </lineage>
</organism>
<evidence type="ECO:0000256" key="1">
    <source>
        <dbReference type="ARBA" id="ARBA00004651"/>
    </source>
</evidence>
<dbReference type="GO" id="GO:0042626">
    <property type="term" value="F:ATPase-coupled transmembrane transporter activity"/>
    <property type="evidence" value="ECO:0007669"/>
    <property type="project" value="TreeGrafter"/>
</dbReference>
<evidence type="ECO:0000256" key="4">
    <source>
        <dbReference type="ARBA" id="ARBA00022840"/>
    </source>
</evidence>
<keyword evidence="6 7" id="KW-0472">Membrane</keyword>
<evidence type="ECO:0000256" key="3">
    <source>
        <dbReference type="ARBA" id="ARBA00022741"/>
    </source>
</evidence>
<dbReference type="GO" id="GO:0016887">
    <property type="term" value="F:ATP hydrolysis activity"/>
    <property type="evidence" value="ECO:0007669"/>
    <property type="project" value="InterPro"/>
</dbReference>
<dbReference type="Gene3D" id="1.20.1560.10">
    <property type="entry name" value="ABC transporter type 1, transmembrane domain"/>
    <property type="match status" value="1"/>
</dbReference>
<keyword evidence="9" id="KW-0378">Hydrolase</keyword>
<evidence type="ECO:0000256" key="5">
    <source>
        <dbReference type="ARBA" id="ARBA00022989"/>
    </source>
</evidence>
<comment type="subcellular location">
    <subcellularLocation>
        <location evidence="1">Cell membrane</location>
        <topology evidence="1">Multi-pass membrane protein</topology>
    </subcellularLocation>
</comment>
<dbReference type="Pfam" id="PF00005">
    <property type="entry name" value="ABC_tran"/>
    <property type="match status" value="1"/>
</dbReference>
<keyword evidence="2 7" id="KW-0812">Transmembrane</keyword>
<dbReference type="InterPro" id="IPR039421">
    <property type="entry name" value="Type_1_exporter"/>
</dbReference>
<dbReference type="Proteomes" id="UP000254060">
    <property type="component" value="Unassembled WGS sequence"/>
</dbReference>
<evidence type="ECO:0000256" key="7">
    <source>
        <dbReference type="SAM" id="Phobius"/>
    </source>
</evidence>
<dbReference type="PANTHER" id="PTHR24221:SF654">
    <property type="entry name" value="ATP-BINDING CASSETTE SUB-FAMILY B MEMBER 6"/>
    <property type="match status" value="1"/>
</dbReference>
<dbReference type="AlphaFoldDB" id="A0A377HIM4"/>
<reference evidence="9 10" key="1">
    <citation type="submission" date="2018-06" db="EMBL/GenBank/DDBJ databases">
        <authorList>
            <consortium name="Pathogen Informatics"/>
            <person name="Doyle S."/>
        </authorList>
    </citation>
    <scope>NUCLEOTIDE SEQUENCE [LARGE SCALE GENOMIC DNA]</scope>
    <source>
        <strain evidence="9 10">NCTC13163</strain>
    </source>
</reference>
<feature type="transmembrane region" description="Helical" evidence="7">
    <location>
        <begin position="141"/>
        <end position="160"/>
    </location>
</feature>
<feature type="transmembrane region" description="Helical" evidence="7">
    <location>
        <begin position="28"/>
        <end position="54"/>
    </location>
</feature>
<keyword evidence="4 9" id="KW-0067">ATP-binding</keyword>
<accession>A0A377HIM4</accession>
<dbReference type="GO" id="GO:0005886">
    <property type="term" value="C:plasma membrane"/>
    <property type="evidence" value="ECO:0007669"/>
    <property type="project" value="UniProtKB-SubCell"/>
</dbReference>
<proteinExistence type="predicted"/>
<dbReference type="EC" id="3.6.3.-" evidence="9"/>
<dbReference type="InterPro" id="IPR036640">
    <property type="entry name" value="ABC1_TM_sf"/>
</dbReference>
<evidence type="ECO:0000256" key="6">
    <source>
        <dbReference type="ARBA" id="ARBA00023136"/>
    </source>
</evidence>
<evidence type="ECO:0000256" key="2">
    <source>
        <dbReference type="ARBA" id="ARBA00022692"/>
    </source>
</evidence>
<dbReference type="PROSITE" id="PS50893">
    <property type="entry name" value="ABC_TRANSPORTER_2"/>
    <property type="match status" value="1"/>
</dbReference>
<gene>
    <name evidence="9" type="primary">msbA</name>
    <name evidence="9" type="ORF">NCTC13163_03254</name>
</gene>
<keyword evidence="3" id="KW-0547">Nucleotide-binding</keyword>
<dbReference type="SUPFAM" id="SSF90123">
    <property type="entry name" value="ABC transporter transmembrane region"/>
    <property type="match status" value="1"/>
</dbReference>
<feature type="transmembrane region" description="Helical" evidence="7">
    <location>
        <begin position="166"/>
        <end position="182"/>
    </location>
</feature>
<dbReference type="InterPro" id="IPR003593">
    <property type="entry name" value="AAA+_ATPase"/>
</dbReference>
<protein>
    <submittedName>
        <fullName evidence="9">Lipid A export ATP-binding/permease protein MsbA</fullName>
        <ecNumber evidence="9">3.6.3.-</ecNumber>
    </submittedName>
</protein>
<dbReference type="SMART" id="SM00382">
    <property type="entry name" value="AAA"/>
    <property type="match status" value="1"/>
</dbReference>
<dbReference type="PANTHER" id="PTHR24221">
    <property type="entry name" value="ATP-BINDING CASSETTE SUB-FAMILY B"/>
    <property type="match status" value="1"/>
</dbReference>
<dbReference type="EMBL" id="UGGP01000003">
    <property type="protein sequence ID" value="STO53273.1"/>
    <property type="molecule type" value="Genomic_DNA"/>
</dbReference>
<evidence type="ECO:0000313" key="9">
    <source>
        <dbReference type="EMBL" id="STO53273.1"/>
    </source>
</evidence>
<sequence length="570" mass="65951">MNVNNFSNIRKVGIFIKYLFSKKFFSRYLIFIGLLNILTGLVPVLYLHIFAQMIELVSEKSSFENFVLYSLFLIIIIVSLPIINDYSSIFETLYNKQLKKMLVTSTNIYYDKTDLLKIQLDQFQNKFVFIQSTDSLIKESYYLLFSSIRSLVTFFGTLYLLRDLSIWFFLVIFIGSYVSIVLNKKIGKLQFEADVNLTEHNRLESAHYSALQESKNQKYVLYNSLFKNIYFLWEEKMSFITRRKIEYQKKILRVNTLSETTLGLTFLSICIMIYFSVVNTVSSIIMVLQSINNFQNSITQLGDNITEFYNLKLRSTHIEDFLEFITSKNDLVPHSYKSHIHSIQNIQINNAGFMYPGREDFNLLIENFSISSGNIYGLLGENGKGKSTFINLLASIYSFNYGDVLLNGESVSQSDYKKIIRDHVSILFQNNLKITGNVTQNLNASLNDFQSSNLKLVRSIHDYMGLNEMILDNSFNTGTELSGGQWQHIFLARSFLKQSTSILILDEPTTFLDTRKIAMLIEDLITLKKRGWIILIITHDEKLHSIMDTSYTLTSSGRLEKSNNKLLTLN</sequence>
<evidence type="ECO:0000313" key="10">
    <source>
        <dbReference type="Proteomes" id="UP000254060"/>
    </source>
</evidence>
<evidence type="ECO:0000259" key="8">
    <source>
        <dbReference type="PROSITE" id="PS50893"/>
    </source>
</evidence>
<name>A0A377HIM4_9BACL</name>
<keyword evidence="5 7" id="KW-1133">Transmembrane helix</keyword>